<keyword evidence="1" id="KW-0812">Transmembrane</keyword>
<dbReference type="Pfam" id="PF02661">
    <property type="entry name" value="Fic"/>
    <property type="match status" value="1"/>
</dbReference>
<evidence type="ECO:0000313" key="4">
    <source>
        <dbReference type="Proteomes" id="UP000027093"/>
    </source>
</evidence>
<keyword evidence="1" id="KW-0472">Membrane</keyword>
<dbReference type="AlphaFoldDB" id="A0A060HQV6"/>
<dbReference type="STRING" id="926571.NVIE_013170"/>
<dbReference type="GO" id="GO:0016301">
    <property type="term" value="F:kinase activity"/>
    <property type="evidence" value="ECO:0007669"/>
    <property type="project" value="InterPro"/>
</dbReference>
<organism evidence="3 4">
    <name type="scientific">Nitrososphaera viennensis EN76</name>
    <dbReference type="NCBI Taxonomy" id="926571"/>
    <lineage>
        <taxon>Archaea</taxon>
        <taxon>Nitrososphaerota</taxon>
        <taxon>Nitrososphaeria</taxon>
        <taxon>Nitrososphaerales</taxon>
        <taxon>Nitrososphaeraceae</taxon>
        <taxon>Nitrososphaera</taxon>
    </lineage>
</organism>
<dbReference type="InterPro" id="IPR003812">
    <property type="entry name" value="Fido"/>
</dbReference>
<dbReference type="PANTHER" id="PTHR39426">
    <property type="entry name" value="HOMOLOGY TO DEATH-ON-CURING PROTEIN OF PHAGE P1"/>
    <property type="match status" value="1"/>
</dbReference>
<dbReference type="InterPro" id="IPR006440">
    <property type="entry name" value="Doc"/>
</dbReference>
<accession>A0A060HQV6</accession>
<keyword evidence="4" id="KW-1185">Reference proteome</keyword>
<proteinExistence type="predicted"/>
<dbReference type="PANTHER" id="PTHR39426:SF1">
    <property type="entry name" value="HOMOLOGY TO DEATH-ON-CURING PROTEIN OF PHAGE P1"/>
    <property type="match status" value="1"/>
</dbReference>
<sequence length="102" mass="11646">MEAIIRWHPFTDGNKRTALVAVSAYLAINGYLLIVPLSAVRYTVNIAKEQRTDANSNAKLVKSIAKWIKKHSAPKEDSNEIQRIFNKRVKNSISFFTMRLVQ</sequence>
<dbReference type="PROSITE" id="PS51459">
    <property type="entry name" value="FIDO"/>
    <property type="match status" value="1"/>
</dbReference>
<dbReference type="KEGG" id="nvn:NVIE_013170"/>
<dbReference type="Gene3D" id="1.10.1790.50">
    <property type="match status" value="1"/>
</dbReference>
<feature type="domain" description="Fido" evidence="2">
    <location>
        <begin position="1"/>
        <end position="70"/>
    </location>
</feature>
<evidence type="ECO:0000256" key="1">
    <source>
        <dbReference type="SAM" id="Phobius"/>
    </source>
</evidence>
<gene>
    <name evidence="3" type="ORF">NVIE_013170</name>
</gene>
<reference evidence="3 4" key="1">
    <citation type="journal article" date="2014" name="Int. J. Syst. Evol. Microbiol.">
        <title>Nitrososphaera viennensis gen. nov., sp. nov., an aerobic and mesophilic, ammonia-oxidizing archaeon from soil and a member of the archaeal phylum Thaumarchaeota.</title>
        <authorList>
            <person name="Stieglmeier M."/>
            <person name="Klingl A."/>
            <person name="Alves R.J."/>
            <person name="Rittmann S.K."/>
            <person name="Melcher M."/>
            <person name="Leisch N."/>
            <person name="Schleper C."/>
        </authorList>
    </citation>
    <scope>NUCLEOTIDE SEQUENCE [LARGE SCALE GENOMIC DNA]</scope>
    <source>
        <strain evidence="3">EN76</strain>
    </source>
</reference>
<dbReference type="EMBL" id="CP007536">
    <property type="protein sequence ID" value="AIC15552.1"/>
    <property type="molecule type" value="Genomic_DNA"/>
</dbReference>
<dbReference type="SUPFAM" id="SSF140931">
    <property type="entry name" value="Fic-like"/>
    <property type="match status" value="1"/>
</dbReference>
<dbReference type="OrthoDB" id="123270at2157"/>
<keyword evidence="1" id="KW-1133">Transmembrane helix</keyword>
<evidence type="ECO:0000313" key="3">
    <source>
        <dbReference type="EMBL" id="AIC15552.1"/>
    </source>
</evidence>
<name>A0A060HQV6_9ARCH</name>
<evidence type="ECO:0000259" key="2">
    <source>
        <dbReference type="PROSITE" id="PS51459"/>
    </source>
</evidence>
<dbReference type="Proteomes" id="UP000027093">
    <property type="component" value="Chromosome"/>
</dbReference>
<dbReference type="InterPro" id="IPR036597">
    <property type="entry name" value="Fido-like_dom_sf"/>
</dbReference>
<feature type="transmembrane region" description="Helical" evidence="1">
    <location>
        <begin position="18"/>
        <end position="40"/>
    </location>
</feature>
<dbReference type="HOGENOM" id="CLU_2271133_0_0_2"/>
<protein>
    <recommendedName>
        <fullName evidence="2">Fido domain-containing protein</fullName>
    </recommendedName>
</protein>